<feature type="compositionally biased region" description="Polar residues" evidence="5">
    <location>
        <begin position="225"/>
        <end position="239"/>
    </location>
</feature>
<keyword evidence="8" id="KW-1185">Reference proteome</keyword>
<feature type="compositionally biased region" description="Polar residues" evidence="5">
    <location>
        <begin position="189"/>
        <end position="212"/>
    </location>
</feature>
<dbReference type="PANTHER" id="PTHR15549:SF26">
    <property type="entry name" value="AXIAL BUDDING PATTERN PROTEIN 2-RELATED"/>
    <property type="match status" value="1"/>
</dbReference>
<feature type="compositionally biased region" description="Polar residues" evidence="5">
    <location>
        <begin position="276"/>
        <end position="287"/>
    </location>
</feature>
<sequence>MNNQAFIPGGSDSFVLPSPPVDADSFTWTANISAQTEVAFWAIDSQNRRGGISELKPVGSSSDTSCLVPKAASTGSSSSGTGTTTFTSSNPGISQPSGSETDRTEGKKGLSTGEIVGIAVGVGVAIPALLALLWYRRRQRRSSQDQQYPTYAPSDSPYGPRTSVYRSLPLQSPPMRYVAEPFNPPGGIYSQNPHSSDPFTASPSQNYQQYPETSYHGYNPGGEAPSTSSAIGGATSNGHPQYVVHQDAAEAMVNLPPHYRDRRDPITMSYPGNVGSFPNQGGDQKTG</sequence>
<organism evidence="7 8">
    <name type="scientific">Marasmius tenuissimus</name>
    <dbReference type="NCBI Taxonomy" id="585030"/>
    <lineage>
        <taxon>Eukaryota</taxon>
        <taxon>Fungi</taxon>
        <taxon>Dikarya</taxon>
        <taxon>Basidiomycota</taxon>
        <taxon>Agaricomycotina</taxon>
        <taxon>Agaricomycetes</taxon>
        <taxon>Agaricomycetidae</taxon>
        <taxon>Agaricales</taxon>
        <taxon>Marasmiineae</taxon>
        <taxon>Marasmiaceae</taxon>
        <taxon>Marasmius</taxon>
    </lineage>
</organism>
<keyword evidence="4 6" id="KW-0472">Membrane</keyword>
<feature type="region of interest" description="Disordered" evidence="5">
    <location>
        <begin position="54"/>
        <end position="108"/>
    </location>
</feature>
<feature type="compositionally biased region" description="Polar residues" evidence="5">
    <location>
        <begin position="90"/>
        <end position="99"/>
    </location>
</feature>
<evidence type="ECO:0000256" key="4">
    <source>
        <dbReference type="ARBA" id="ARBA00023136"/>
    </source>
</evidence>
<reference evidence="7 8" key="1">
    <citation type="submission" date="2024-05" db="EMBL/GenBank/DDBJ databases">
        <title>A draft genome resource for the thread blight pathogen Marasmius tenuissimus strain MS-2.</title>
        <authorList>
            <person name="Yulfo-Soto G.E."/>
            <person name="Baruah I.K."/>
            <person name="Amoako-Attah I."/>
            <person name="Bukari Y."/>
            <person name="Meinhardt L.W."/>
            <person name="Bailey B.A."/>
            <person name="Cohen S.P."/>
        </authorList>
    </citation>
    <scope>NUCLEOTIDE SEQUENCE [LARGE SCALE GENOMIC DNA]</scope>
    <source>
        <strain evidence="7 8">MS-2</strain>
    </source>
</reference>
<comment type="subcellular location">
    <subcellularLocation>
        <location evidence="1">Membrane</location>
        <topology evidence="1">Single-pass membrane protein</topology>
    </subcellularLocation>
</comment>
<evidence type="ECO:0000256" key="1">
    <source>
        <dbReference type="ARBA" id="ARBA00004167"/>
    </source>
</evidence>
<dbReference type="InterPro" id="IPR051694">
    <property type="entry name" value="Immunoregulatory_rcpt-like"/>
</dbReference>
<evidence type="ECO:0000256" key="6">
    <source>
        <dbReference type="SAM" id="Phobius"/>
    </source>
</evidence>
<evidence type="ECO:0000313" key="7">
    <source>
        <dbReference type="EMBL" id="KAL0059743.1"/>
    </source>
</evidence>
<proteinExistence type="predicted"/>
<comment type="caution">
    <text evidence="7">The sequence shown here is derived from an EMBL/GenBank/DDBJ whole genome shotgun (WGS) entry which is preliminary data.</text>
</comment>
<evidence type="ECO:0000256" key="3">
    <source>
        <dbReference type="ARBA" id="ARBA00022989"/>
    </source>
</evidence>
<dbReference type="Proteomes" id="UP001437256">
    <property type="component" value="Unassembled WGS sequence"/>
</dbReference>
<gene>
    <name evidence="7" type="ORF">AAF712_013503</name>
</gene>
<evidence type="ECO:0000256" key="5">
    <source>
        <dbReference type="SAM" id="MobiDB-lite"/>
    </source>
</evidence>
<feature type="region of interest" description="Disordered" evidence="5">
    <location>
        <begin position="258"/>
        <end position="287"/>
    </location>
</feature>
<dbReference type="PANTHER" id="PTHR15549">
    <property type="entry name" value="PAIRED IMMUNOGLOBULIN-LIKE TYPE 2 RECEPTOR"/>
    <property type="match status" value="1"/>
</dbReference>
<feature type="compositionally biased region" description="Low complexity" evidence="5">
    <location>
        <begin position="73"/>
        <end position="89"/>
    </location>
</feature>
<dbReference type="EMBL" id="JBBXMP010000209">
    <property type="protein sequence ID" value="KAL0059743.1"/>
    <property type="molecule type" value="Genomic_DNA"/>
</dbReference>
<evidence type="ECO:0000313" key="8">
    <source>
        <dbReference type="Proteomes" id="UP001437256"/>
    </source>
</evidence>
<feature type="region of interest" description="Disordered" evidence="5">
    <location>
        <begin position="141"/>
        <end position="240"/>
    </location>
</feature>
<protein>
    <submittedName>
        <fullName evidence="7">Uncharacterized protein</fullName>
    </submittedName>
</protein>
<accession>A0ABR2ZEJ9</accession>
<feature type="transmembrane region" description="Helical" evidence="6">
    <location>
        <begin position="115"/>
        <end position="135"/>
    </location>
</feature>
<keyword evidence="3 6" id="KW-1133">Transmembrane helix</keyword>
<name>A0ABR2ZEJ9_9AGAR</name>
<keyword evidence="2 6" id="KW-0812">Transmembrane</keyword>
<evidence type="ECO:0000256" key="2">
    <source>
        <dbReference type="ARBA" id="ARBA00022692"/>
    </source>
</evidence>